<name>A0AAD7NL04_9AGAR</name>
<protein>
    <submittedName>
        <fullName evidence="1">Uncharacterized protein</fullName>
    </submittedName>
</protein>
<accession>A0AAD7NL04</accession>
<sequence length="100" mass="10781">MRLRADVALLLFFSFYYPHSHLSRTNAFAGRLDLLRGMAAAHLVCFASRRTAINGTLLVRVCVGTLLVRVCVVVSSNISSCGRVPALLCAEIGGSRESAI</sequence>
<evidence type="ECO:0000313" key="2">
    <source>
        <dbReference type="Proteomes" id="UP001215598"/>
    </source>
</evidence>
<dbReference type="Proteomes" id="UP001215598">
    <property type="component" value="Unassembled WGS sequence"/>
</dbReference>
<dbReference type="AlphaFoldDB" id="A0AAD7NL04"/>
<comment type="caution">
    <text evidence="1">The sequence shown here is derived from an EMBL/GenBank/DDBJ whole genome shotgun (WGS) entry which is preliminary data.</text>
</comment>
<organism evidence="1 2">
    <name type="scientific">Mycena metata</name>
    <dbReference type="NCBI Taxonomy" id="1033252"/>
    <lineage>
        <taxon>Eukaryota</taxon>
        <taxon>Fungi</taxon>
        <taxon>Dikarya</taxon>
        <taxon>Basidiomycota</taxon>
        <taxon>Agaricomycotina</taxon>
        <taxon>Agaricomycetes</taxon>
        <taxon>Agaricomycetidae</taxon>
        <taxon>Agaricales</taxon>
        <taxon>Marasmiineae</taxon>
        <taxon>Mycenaceae</taxon>
        <taxon>Mycena</taxon>
    </lineage>
</organism>
<evidence type="ECO:0000313" key="1">
    <source>
        <dbReference type="EMBL" id="KAJ7765175.1"/>
    </source>
</evidence>
<dbReference type="EMBL" id="JARKIB010000026">
    <property type="protein sequence ID" value="KAJ7765175.1"/>
    <property type="molecule type" value="Genomic_DNA"/>
</dbReference>
<proteinExistence type="predicted"/>
<keyword evidence="2" id="KW-1185">Reference proteome</keyword>
<gene>
    <name evidence="1" type="ORF">B0H16DRAFT_414097</name>
</gene>
<reference evidence="1" key="1">
    <citation type="submission" date="2023-03" db="EMBL/GenBank/DDBJ databases">
        <title>Massive genome expansion in bonnet fungi (Mycena s.s.) driven by repeated elements and novel gene families across ecological guilds.</title>
        <authorList>
            <consortium name="Lawrence Berkeley National Laboratory"/>
            <person name="Harder C.B."/>
            <person name="Miyauchi S."/>
            <person name="Viragh M."/>
            <person name="Kuo A."/>
            <person name="Thoen E."/>
            <person name="Andreopoulos B."/>
            <person name="Lu D."/>
            <person name="Skrede I."/>
            <person name="Drula E."/>
            <person name="Henrissat B."/>
            <person name="Morin E."/>
            <person name="Kohler A."/>
            <person name="Barry K."/>
            <person name="LaButti K."/>
            <person name="Morin E."/>
            <person name="Salamov A."/>
            <person name="Lipzen A."/>
            <person name="Mereny Z."/>
            <person name="Hegedus B."/>
            <person name="Baldrian P."/>
            <person name="Stursova M."/>
            <person name="Weitz H."/>
            <person name="Taylor A."/>
            <person name="Grigoriev I.V."/>
            <person name="Nagy L.G."/>
            <person name="Martin F."/>
            <person name="Kauserud H."/>
        </authorList>
    </citation>
    <scope>NUCLEOTIDE SEQUENCE</scope>
    <source>
        <strain evidence="1">CBHHK182m</strain>
    </source>
</reference>